<sequence>MHHTCTSNGRSGWFTVTNRMNNSVITFFLNDGQTVALVDNVSDSIDGILVDDNGKKIKTLFINLRVS</sequence>
<reference evidence="2" key="3">
    <citation type="submission" date="2020-12" db="UniProtKB">
        <authorList>
            <consortium name="EnsemblPlants"/>
        </authorList>
    </citation>
    <scope>IDENTIFICATION</scope>
</reference>
<dbReference type="Gramene" id="Pp3c10_22100V3.1">
    <property type="protein sequence ID" value="PAC:32901562.CDS.1"/>
    <property type="gene ID" value="Pp3c10_22100"/>
</dbReference>
<proteinExistence type="predicted"/>
<dbReference type="EMBL" id="ABEU02000010">
    <property type="protein sequence ID" value="PNR47128.1"/>
    <property type="molecule type" value="Genomic_DNA"/>
</dbReference>
<dbReference type="EnsemblPlants" id="Pp3c10_22100V3.1">
    <property type="protein sequence ID" value="PAC:32901562.CDS.1"/>
    <property type="gene ID" value="Pp3c10_22100"/>
</dbReference>
<organism evidence="1">
    <name type="scientific">Physcomitrium patens</name>
    <name type="common">Spreading-leaved earth moss</name>
    <name type="synonym">Physcomitrella patens</name>
    <dbReference type="NCBI Taxonomy" id="3218"/>
    <lineage>
        <taxon>Eukaryota</taxon>
        <taxon>Viridiplantae</taxon>
        <taxon>Streptophyta</taxon>
        <taxon>Embryophyta</taxon>
        <taxon>Bryophyta</taxon>
        <taxon>Bryophytina</taxon>
        <taxon>Bryopsida</taxon>
        <taxon>Funariidae</taxon>
        <taxon>Funariales</taxon>
        <taxon>Funariaceae</taxon>
        <taxon>Physcomitrium</taxon>
    </lineage>
</organism>
<dbReference type="AlphaFoldDB" id="A0A2K1K029"/>
<accession>A0A2K1K029</accession>
<name>A0A2K1K029_PHYPA</name>
<gene>
    <name evidence="1" type="ORF">PHYPA_014248</name>
</gene>
<reference evidence="1 3" key="2">
    <citation type="journal article" date="2018" name="Plant J.">
        <title>The Physcomitrella patens chromosome-scale assembly reveals moss genome structure and evolution.</title>
        <authorList>
            <person name="Lang D."/>
            <person name="Ullrich K.K."/>
            <person name="Murat F."/>
            <person name="Fuchs J."/>
            <person name="Jenkins J."/>
            <person name="Haas F.B."/>
            <person name="Piednoel M."/>
            <person name="Gundlach H."/>
            <person name="Van Bel M."/>
            <person name="Meyberg R."/>
            <person name="Vives C."/>
            <person name="Morata J."/>
            <person name="Symeonidi A."/>
            <person name="Hiss M."/>
            <person name="Muchero W."/>
            <person name="Kamisugi Y."/>
            <person name="Saleh O."/>
            <person name="Blanc G."/>
            <person name="Decker E.L."/>
            <person name="van Gessel N."/>
            <person name="Grimwood J."/>
            <person name="Hayes R.D."/>
            <person name="Graham S.W."/>
            <person name="Gunter L.E."/>
            <person name="McDaniel S.F."/>
            <person name="Hoernstein S.N.W."/>
            <person name="Larsson A."/>
            <person name="Li F.W."/>
            <person name="Perroud P.F."/>
            <person name="Phillips J."/>
            <person name="Ranjan P."/>
            <person name="Rokshar D.S."/>
            <person name="Rothfels C.J."/>
            <person name="Schneider L."/>
            <person name="Shu S."/>
            <person name="Stevenson D.W."/>
            <person name="Thummler F."/>
            <person name="Tillich M."/>
            <person name="Villarreal Aguilar J.C."/>
            <person name="Widiez T."/>
            <person name="Wong G.K."/>
            <person name="Wymore A."/>
            <person name="Zhang Y."/>
            <person name="Zimmer A.D."/>
            <person name="Quatrano R.S."/>
            <person name="Mayer K.F.X."/>
            <person name="Goodstein D."/>
            <person name="Casacuberta J.M."/>
            <person name="Vandepoele K."/>
            <person name="Reski R."/>
            <person name="Cuming A.C."/>
            <person name="Tuskan G.A."/>
            <person name="Maumus F."/>
            <person name="Salse J."/>
            <person name="Schmutz J."/>
            <person name="Rensing S.A."/>
        </authorList>
    </citation>
    <scope>NUCLEOTIDE SEQUENCE [LARGE SCALE GENOMIC DNA]</scope>
    <source>
        <strain evidence="2 3">cv. Gransden 2004</strain>
    </source>
</reference>
<dbReference type="InParanoid" id="A0A2K1K029"/>
<protein>
    <submittedName>
        <fullName evidence="1 2">Uncharacterized protein</fullName>
    </submittedName>
</protein>
<evidence type="ECO:0000313" key="3">
    <source>
        <dbReference type="Proteomes" id="UP000006727"/>
    </source>
</evidence>
<reference evidence="1 3" key="1">
    <citation type="journal article" date="2008" name="Science">
        <title>The Physcomitrella genome reveals evolutionary insights into the conquest of land by plants.</title>
        <authorList>
            <person name="Rensing S."/>
            <person name="Lang D."/>
            <person name="Zimmer A."/>
            <person name="Terry A."/>
            <person name="Salamov A."/>
            <person name="Shapiro H."/>
            <person name="Nishiyama T."/>
            <person name="Perroud P.-F."/>
            <person name="Lindquist E."/>
            <person name="Kamisugi Y."/>
            <person name="Tanahashi T."/>
            <person name="Sakakibara K."/>
            <person name="Fujita T."/>
            <person name="Oishi K."/>
            <person name="Shin-I T."/>
            <person name="Kuroki Y."/>
            <person name="Toyoda A."/>
            <person name="Suzuki Y."/>
            <person name="Hashimoto A."/>
            <person name="Yamaguchi K."/>
            <person name="Sugano A."/>
            <person name="Kohara Y."/>
            <person name="Fujiyama A."/>
            <person name="Anterola A."/>
            <person name="Aoki S."/>
            <person name="Ashton N."/>
            <person name="Barbazuk W.B."/>
            <person name="Barker E."/>
            <person name="Bennetzen J."/>
            <person name="Bezanilla M."/>
            <person name="Blankenship R."/>
            <person name="Cho S.H."/>
            <person name="Dutcher S."/>
            <person name="Estelle M."/>
            <person name="Fawcett J.A."/>
            <person name="Gundlach H."/>
            <person name="Hanada K."/>
            <person name="Heyl A."/>
            <person name="Hicks K.A."/>
            <person name="Hugh J."/>
            <person name="Lohr M."/>
            <person name="Mayer K."/>
            <person name="Melkozernov A."/>
            <person name="Murata T."/>
            <person name="Nelson D."/>
            <person name="Pils B."/>
            <person name="Prigge M."/>
            <person name="Reiss B."/>
            <person name="Renner T."/>
            <person name="Rombauts S."/>
            <person name="Rushton P."/>
            <person name="Sanderfoot A."/>
            <person name="Schween G."/>
            <person name="Shiu S.-H."/>
            <person name="Stueber K."/>
            <person name="Theodoulou F.L."/>
            <person name="Tu H."/>
            <person name="Van de Peer Y."/>
            <person name="Verrier P.J."/>
            <person name="Waters E."/>
            <person name="Wood A."/>
            <person name="Yang L."/>
            <person name="Cove D."/>
            <person name="Cuming A."/>
            <person name="Hasebe M."/>
            <person name="Lucas S."/>
            <person name="Mishler D.B."/>
            <person name="Reski R."/>
            <person name="Grigoriev I."/>
            <person name="Quatrano R.S."/>
            <person name="Boore J.L."/>
        </authorList>
    </citation>
    <scope>NUCLEOTIDE SEQUENCE [LARGE SCALE GENOMIC DNA]</scope>
    <source>
        <strain evidence="2 3">cv. Gransden 2004</strain>
    </source>
</reference>
<evidence type="ECO:0000313" key="2">
    <source>
        <dbReference type="EnsemblPlants" id="PAC:32901562.CDS.1"/>
    </source>
</evidence>
<keyword evidence="3" id="KW-1185">Reference proteome</keyword>
<evidence type="ECO:0000313" key="1">
    <source>
        <dbReference type="EMBL" id="PNR47128.1"/>
    </source>
</evidence>
<dbReference type="Proteomes" id="UP000006727">
    <property type="component" value="Chromosome 10"/>
</dbReference>